<reference evidence="1 2" key="1">
    <citation type="journal article" date="2018" name="Sci. Rep.">
        <title>Genomic signatures of local adaptation to the degree of environmental predictability in rotifers.</title>
        <authorList>
            <person name="Franch-Gras L."/>
            <person name="Hahn C."/>
            <person name="Garcia-Roger E.M."/>
            <person name="Carmona M.J."/>
            <person name="Serra M."/>
            <person name="Gomez A."/>
        </authorList>
    </citation>
    <scope>NUCLEOTIDE SEQUENCE [LARGE SCALE GENOMIC DNA]</scope>
    <source>
        <strain evidence="1">HYR1</strain>
    </source>
</reference>
<accession>A0A3M7SPZ9</accession>
<dbReference type="EMBL" id="REGN01000957">
    <property type="protein sequence ID" value="RNA37931.1"/>
    <property type="molecule type" value="Genomic_DNA"/>
</dbReference>
<evidence type="ECO:0000313" key="1">
    <source>
        <dbReference type="EMBL" id="RNA37931.1"/>
    </source>
</evidence>
<dbReference type="Proteomes" id="UP000276133">
    <property type="component" value="Unassembled WGS sequence"/>
</dbReference>
<sequence length="77" mass="8799">MDHCEKKNYTNLKQNRFCCWLEVQSVGRVGRLGRTVQSDRRLGRSARSDGFVPSYLSHHVVKMNSLSKLVSGGWSED</sequence>
<name>A0A3M7SPZ9_BRAPC</name>
<proteinExistence type="predicted"/>
<protein>
    <submittedName>
        <fullName evidence="1">Uncharacterized protein</fullName>
    </submittedName>
</protein>
<organism evidence="1 2">
    <name type="scientific">Brachionus plicatilis</name>
    <name type="common">Marine rotifer</name>
    <name type="synonym">Brachionus muelleri</name>
    <dbReference type="NCBI Taxonomy" id="10195"/>
    <lineage>
        <taxon>Eukaryota</taxon>
        <taxon>Metazoa</taxon>
        <taxon>Spiralia</taxon>
        <taxon>Gnathifera</taxon>
        <taxon>Rotifera</taxon>
        <taxon>Eurotatoria</taxon>
        <taxon>Monogononta</taxon>
        <taxon>Pseudotrocha</taxon>
        <taxon>Ploima</taxon>
        <taxon>Brachionidae</taxon>
        <taxon>Brachionus</taxon>
    </lineage>
</organism>
<evidence type="ECO:0000313" key="2">
    <source>
        <dbReference type="Proteomes" id="UP000276133"/>
    </source>
</evidence>
<dbReference type="AlphaFoldDB" id="A0A3M7SPZ9"/>
<comment type="caution">
    <text evidence="1">The sequence shown here is derived from an EMBL/GenBank/DDBJ whole genome shotgun (WGS) entry which is preliminary data.</text>
</comment>
<gene>
    <name evidence="1" type="ORF">BpHYR1_042793</name>
</gene>
<keyword evidence="2" id="KW-1185">Reference proteome</keyword>